<keyword evidence="6 10" id="KW-0808">Transferase</keyword>
<dbReference type="GO" id="GO:0043531">
    <property type="term" value="F:ADP binding"/>
    <property type="evidence" value="ECO:0007669"/>
    <property type="project" value="TreeGrafter"/>
</dbReference>
<dbReference type="SUPFAM" id="SSF53748">
    <property type="entry name" value="Phosphoglycerate kinase"/>
    <property type="match status" value="1"/>
</dbReference>
<comment type="subunit">
    <text evidence="10">Monomer.</text>
</comment>
<feature type="binding site" evidence="10 11">
    <location>
        <position position="203"/>
    </location>
    <ligand>
        <name>ATP</name>
        <dbReference type="ChEBI" id="CHEBI:30616"/>
    </ligand>
</feature>
<dbReference type="AlphaFoldDB" id="A0A2M6Z3Z5"/>
<dbReference type="PIRSF" id="PIRSF000724">
    <property type="entry name" value="Pgk"/>
    <property type="match status" value="1"/>
</dbReference>
<name>A0A2M6Z3Z5_9BACT</name>
<evidence type="ECO:0000256" key="4">
    <source>
        <dbReference type="ARBA" id="ARBA00013061"/>
    </source>
</evidence>
<comment type="caution">
    <text evidence="10">Lacks conserved residue(s) required for the propagation of feature annotation.</text>
</comment>
<dbReference type="PROSITE" id="PS00111">
    <property type="entry name" value="PGLYCERATE_KINASE"/>
    <property type="match status" value="1"/>
</dbReference>
<dbReference type="EC" id="2.7.2.3" evidence="4 10"/>
<dbReference type="GO" id="GO:0005524">
    <property type="term" value="F:ATP binding"/>
    <property type="evidence" value="ECO:0007669"/>
    <property type="project" value="UniProtKB-KW"/>
</dbReference>
<comment type="similarity">
    <text evidence="3 10 12">Belongs to the phosphoglycerate kinase family.</text>
</comment>
<reference evidence="14" key="1">
    <citation type="submission" date="2017-09" db="EMBL/GenBank/DDBJ databases">
        <title>Depth-based differentiation of microbial function through sediment-hosted aquifers and enrichment of novel symbionts in the deep terrestrial subsurface.</title>
        <authorList>
            <person name="Probst A.J."/>
            <person name="Ladd B."/>
            <person name="Jarett J.K."/>
            <person name="Geller-Mcgrath D.E."/>
            <person name="Sieber C.M.K."/>
            <person name="Emerson J.B."/>
            <person name="Anantharaman K."/>
            <person name="Thomas B.C."/>
            <person name="Malmstrom R."/>
            <person name="Stieglmeier M."/>
            <person name="Klingl A."/>
            <person name="Woyke T."/>
            <person name="Ryan C.M."/>
            <person name="Banfield J.F."/>
        </authorList>
    </citation>
    <scope>NUCLEOTIDE SEQUENCE [LARGE SCALE GENOMIC DNA]</scope>
</reference>
<dbReference type="InterPro" id="IPR001576">
    <property type="entry name" value="Phosphoglycerate_kinase"/>
</dbReference>
<keyword evidence="8 10" id="KW-0418">Kinase</keyword>
<gene>
    <name evidence="10 13" type="primary">pgk</name>
    <name evidence="13" type="ORF">COS93_00605</name>
</gene>
<comment type="caution">
    <text evidence="13">The sequence shown here is derived from an EMBL/GenBank/DDBJ whole genome shotgun (WGS) entry which is preliminary data.</text>
</comment>
<accession>A0A2M6Z3Z5</accession>
<evidence type="ECO:0000256" key="1">
    <source>
        <dbReference type="ARBA" id="ARBA00000642"/>
    </source>
</evidence>
<comment type="pathway">
    <text evidence="2 10">Carbohydrate degradation; glycolysis; pyruvate from D-glyceraldehyde 3-phosphate: step 2/5.</text>
</comment>
<feature type="binding site" evidence="10 11">
    <location>
        <begin position="348"/>
        <end position="351"/>
    </location>
    <ligand>
        <name>ATP</name>
        <dbReference type="ChEBI" id="CHEBI:30616"/>
    </ligand>
</feature>
<dbReference type="InterPro" id="IPR036043">
    <property type="entry name" value="Phosphoglycerate_kinase_sf"/>
</dbReference>
<dbReference type="GO" id="GO:0006096">
    <property type="term" value="P:glycolytic process"/>
    <property type="evidence" value="ECO:0007669"/>
    <property type="project" value="UniProtKB-UniRule"/>
</dbReference>
<dbReference type="Gene3D" id="3.40.50.1260">
    <property type="entry name" value="Phosphoglycerate kinase, N-terminal domain"/>
    <property type="match status" value="2"/>
</dbReference>
<keyword evidence="10" id="KW-0324">Glycolysis</keyword>
<feature type="binding site" evidence="10">
    <location>
        <begin position="22"/>
        <end position="24"/>
    </location>
    <ligand>
        <name>substrate</name>
    </ligand>
</feature>
<evidence type="ECO:0000256" key="2">
    <source>
        <dbReference type="ARBA" id="ARBA00004838"/>
    </source>
</evidence>
<evidence type="ECO:0000256" key="7">
    <source>
        <dbReference type="ARBA" id="ARBA00022741"/>
    </source>
</evidence>
<protein>
    <recommendedName>
        <fullName evidence="5 10">Phosphoglycerate kinase</fullName>
        <ecNumber evidence="4 10">2.7.2.3</ecNumber>
    </recommendedName>
</protein>
<evidence type="ECO:0000256" key="5">
    <source>
        <dbReference type="ARBA" id="ARBA00016471"/>
    </source>
</evidence>
<evidence type="ECO:0000256" key="11">
    <source>
        <dbReference type="PIRSR" id="PIRSR000724-2"/>
    </source>
</evidence>
<dbReference type="PRINTS" id="PR00477">
    <property type="entry name" value="PHGLYCKINASE"/>
</dbReference>
<dbReference type="PANTHER" id="PTHR11406">
    <property type="entry name" value="PHOSPHOGLYCERATE KINASE"/>
    <property type="match status" value="1"/>
</dbReference>
<evidence type="ECO:0000256" key="10">
    <source>
        <dbReference type="HAMAP-Rule" id="MF_00145"/>
    </source>
</evidence>
<proteinExistence type="inferred from homology"/>
<evidence type="ECO:0000256" key="12">
    <source>
        <dbReference type="RuleBase" id="RU000532"/>
    </source>
</evidence>
<evidence type="ECO:0000256" key="3">
    <source>
        <dbReference type="ARBA" id="ARBA00008982"/>
    </source>
</evidence>
<feature type="binding site" evidence="10">
    <location>
        <position position="145"/>
    </location>
    <ligand>
        <name>substrate</name>
    </ligand>
</feature>
<dbReference type="GO" id="GO:0006094">
    <property type="term" value="P:gluconeogenesis"/>
    <property type="evidence" value="ECO:0007669"/>
    <property type="project" value="TreeGrafter"/>
</dbReference>
<dbReference type="EMBL" id="PEWP01000013">
    <property type="protein sequence ID" value="PIU47139.1"/>
    <property type="molecule type" value="Genomic_DNA"/>
</dbReference>
<dbReference type="PANTHER" id="PTHR11406:SF23">
    <property type="entry name" value="PHOSPHOGLYCERATE KINASE 1, CHLOROPLASTIC-RELATED"/>
    <property type="match status" value="1"/>
</dbReference>
<dbReference type="UniPathway" id="UPA00109">
    <property type="reaction ID" value="UER00185"/>
</dbReference>
<comment type="subcellular location">
    <subcellularLocation>
        <location evidence="10">Cytoplasm</location>
    </subcellularLocation>
</comment>
<feature type="binding site" evidence="10">
    <location>
        <begin position="60"/>
        <end position="63"/>
    </location>
    <ligand>
        <name>substrate</name>
    </ligand>
</feature>
<dbReference type="GO" id="GO:0004618">
    <property type="term" value="F:phosphoglycerate kinase activity"/>
    <property type="evidence" value="ECO:0007669"/>
    <property type="project" value="UniProtKB-UniRule"/>
</dbReference>
<comment type="catalytic activity">
    <reaction evidence="1 10 12">
        <text>(2R)-3-phosphoglycerate + ATP = (2R)-3-phospho-glyceroyl phosphate + ADP</text>
        <dbReference type="Rhea" id="RHEA:14801"/>
        <dbReference type="ChEBI" id="CHEBI:30616"/>
        <dbReference type="ChEBI" id="CHEBI:57604"/>
        <dbReference type="ChEBI" id="CHEBI:58272"/>
        <dbReference type="ChEBI" id="CHEBI:456216"/>
        <dbReference type="EC" id="2.7.2.3"/>
    </reaction>
</comment>
<dbReference type="InterPro" id="IPR015824">
    <property type="entry name" value="Phosphoglycerate_kinase_N"/>
</dbReference>
<keyword evidence="9 10" id="KW-0067">ATP-binding</keyword>
<dbReference type="FunFam" id="3.40.50.1260:FF:000006">
    <property type="entry name" value="Phosphoglycerate kinase"/>
    <property type="match status" value="1"/>
</dbReference>
<dbReference type="Pfam" id="PF00162">
    <property type="entry name" value="PGK"/>
    <property type="match status" value="1"/>
</dbReference>
<feature type="binding site" evidence="10">
    <location>
        <position position="112"/>
    </location>
    <ligand>
        <name>substrate</name>
    </ligand>
</feature>
<feature type="binding site" evidence="10 11">
    <location>
        <position position="321"/>
    </location>
    <ligand>
        <name>ATP</name>
        <dbReference type="ChEBI" id="CHEBI:30616"/>
    </ligand>
</feature>
<organism evidence="13 14">
    <name type="scientific">bacterium (Candidatus Gribaldobacteria) CG07_land_8_20_14_0_80_33_18</name>
    <dbReference type="NCBI Taxonomy" id="2014272"/>
    <lineage>
        <taxon>Bacteria</taxon>
        <taxon>Candidatus Gribaldobacteria</taxon>
    </lineage>
</organism>
<feature type="binding site" evidence="10">
    <location>
        <position position="37"/>
    </location>
    <ligand>
        <name>substrate</name>
    </ligand>
</feature>
<evidence type="ECO:0000313" key="13">
    <source>
        <dbReference type="EMBL" id="PIU47139.1"/>
    </source>
</evidence>
<evidence type="ECO:0000256" key="8">
    <source>
        <dbReference type="ARBA" id="ARBA00022777"/>
    </source>
</evidence>
<dbReference type="Proteomes" id="UP000228777">
    <property type="component" value="Unassembled WGS sequence"/>
</dbReference>
<dbReference type="InterPro" id="IPR015911">
    <property type="entry name" value="Phosphoglycerate_kinase_CS"/>
</dbReference>
<dbReference type="GO" id="GO:0005829">
    <property type="term" value="C:cytosol"/>
    <property type="evidence" value="ECO:0007669"/>
    <property type="project" value="TreeGrafter"/>
</dbReference>
<evidence type="ECO:0000256" key="9">
    <source>
        <dbReference type="ARBA" id="ARBA00022840"/>
    </source>
</evidence>
<dbReference type="HAMAP" id="MF_00145">
    <property type="entry name" value="Phosphoglyc_kinase"/>
    <property type="match status" value="1"/>
</dbReference>
<evidence type="ECO:0000313" key="14">
    <source>
        <dbReference type="Proteomes" id="UP000228777"/>
    </source>
</evidence>
<sequence>MIMLKTLKDFNFFDKKVLVRTDFNVPIENGRIIDSFRIERTLPTINYLREKGAKVILLSHQGDGLSFQPVALKLEELLKKPIKFLNDCCGKKVEKEINKMKSGQIILLENLRFYPQEKENNLEFAKNLAKLGDIYVSEAFSVSHRSHASIVSLPFLLQAKAIGFLFEKEMETLSKVLGRAAARPACAGRPLVIIIGGKKISSKLKVISSFIEKADHLLFGGELANVILRVKGICVGKPWPEKEMIEEIGKINLTDTKIHLPMDVIVSPDETGEIYIKETGPGKVRKEEEIFDIGPETIQTFSSIIKEAKTIIWSGPLGLIENKLFKKGTETIAQRIVANTSAFSIAGGGDTIKILRELNFIDKFSFISTGGSAMLSFLAEEKLPGIEALKV</sequence>
<keyword evidence="7 10" id="KW-0547">Nucleotide-binding</keyword>
<keyword evidence="10" id="KW-0963">Cytoplasm</keyword>
<evidence type="ECO:0000256" key="6">
    <source>
        <dbReference type="ARBA" id="ARBA00022679"/>
    </source>
</evidence>